<dbReference type="GO" id="GO:0055085">
    <property type="term" value="P:transmembrane transport"/>
    <property type="evidence" value="ECO:0007669"/>
    <property type="project" value="InterPro"/>
</dbReference>
<keyword evidence="1" id="KW-1133">Transmembrane helix</keyword>
<feature type="transmembrane region" description="Helical" evidence="1">
    <location>
        <begin position="54"/>
        <end position="72"/>
    </location>
</feature>
<feature type="transmembrane region" description="Helical" evidence="1">
    <location>
        <begin position="28"/>
        <end position="48"/>
    </location>
</feature>
<accession>A0A068CD21</accession>
<dbReference type="InterPro" id="IPR007251">
    <property type="entry name" value="Iron_permease_Fet4"/>
</dbReference>
<evidence type="ECO:0000256" key="1">
    <source>
        <dbReference type="SAM" id="Phobius"/>
    </source>
</evidence>
<reference evidence="2 3" key="1">
    <citation type="submission" date="2014-03" db="EMBL/GenBank/DDBJ databases">
        <authorList>
            <person name="Churilla B.M."/>
            <person name="Abrahim M.R."/>
            <person name="Burke K.A."/>
            <person name="Yu V.J."/>
            <person name="Adkins N.L."/>
            <person name="Cohen K.L."/>
            <person name="Colicchio M.A."/>
            <person name="Fasoranti T.O."/>
            <person name="Genkil J.S."/>
            <person name="Kramer Z.J."/>
            <person name="Prout A.K."/>
            <person name="Schafer C.E."/>
            <person name="Schwarz A.G."/>
            <person name="Tish M."/>
            <person name="Vispute N."/>
            <person name="Wilkes K.E."/>
            <person name="Williams C.R."/>
            <person name="Xiao X."/>
            <person name="Yoder B.A."/>
            <person name="Lapin J.S."/>
            <person name="Ott C.T."/>
            <person name="Walburn T.D."/>
            <person name="Bradley K.W."/>
            <person name="Clarke D.Q."/>
            <person name="Lewis M.F."/>
            <person name="Barker L.P."/>
            <person name="Bailey C."/>
            <person name="Asai D.J."/>
            <person name="Bowman C.A."/>
            <person name="Russell D.A."/>
            <person name="Pope W.H."/>
            <person name="Jacobs-Sera D."/>
            <person name="Hendrix R.W."/>
            <person name="Hatfull G.F."/>
        </authorList>
    </citation>
    <scope>NUCLEOTIDE SEQUENCE [LARGE SCALE GENOMIC DNA]</scope>
</reference>
<dbReference type="Proteomes" id="UP000027390">
    <property type="component" value="Segment"/>
</dbReference>
<evidence type="ECO:0000313" key="2">
    <source>
        <dbReference type="EMBL" id="AID18185.1"/>
    </source>
</evidence>
<dbReference type="Pfam" id="PF04120">
    <property type="entry name" value="Iron_permease"/>
    <property type="match status" value="1"/>
</dbReference>
<protein>
    <submittedName>
        <fullName evidence="2">Uncharacterized protein</fullName>
    </submittedName>
</protein>
<keyword evidence="1" id="KW-0472">Membrane</keyword>
<proteinExistence type="predicted"/>
<keyword evidence="1" id="KW-0812">Transmembrane</keyword>
<evidence type="ECO:0000313" key="3">
    <source>
        <dbReference type="Proteomes" id="UP000027390"/>
    </source>
</evidence>
<sequence length="123" mass="13709">MTMPTEESGKPGLFDRFADLINQFTSRAWFFLACVLLVLIWAPSFLVVGNIDTWQLLINTPTTVITFLLVALQANTSKRSDASEQAKLNAIADGLADLMEHFEVTEHAHELREAVGLEEKEST</sequence>
<name>A0A068CD21_9CAUD</name>
<gene>
    <name evidence="2" type="primary">109</name>
    <name evidence="2" type="ORF">PBI_WILLIS_109</name>
</gene>
<dbReference type="EMBL" id="KJ595575">
    <property type="protein sequence ID" value="AID18185.1"/>
    <property type="molecule type" value="Genomic_DNA"/>
</dbReference>
<organism evidence="2 3">
    <name type="scientific">Mycobacterium phage Willis</name>
    <dbReference type="NCBI Taxonomy" id="1486404"/>
    <lineage>
        <taxon>Viruses</taxon>
        <taxon>Duplodnaviria</taxon>
        <taxon>Heunggongvirae</taxon>
        <taxon>Uroviricota</taxon>
        <taxon>Caudoviricetes</taxon>
        <taxon>Ceeclamvirinae</taxon>
        <taxon>Bixzunavirus</taxon>
        <taxon>Bixzunavirus Bxz1</taxon>
    </lineage>
</organism>